<protein>
    <submittedName>
        <fullName evidence="3">DUF1275 domain-containing protein</fullName>
    </submittedName>
</protein>
<gene>
    <name evidence="3" type="ORF">FUT82_15155</name>
    <name evidence="2" type="ORF">TPHV1_30218</name>
</gene>
<evidence type="ECO:0000313" key="4">
    <source>
        <dbReference type="Proteomes" id="UP000042527"/>
    </source>
</evidence>
<evidence type="ECO:0000256" key="1">
    <source>
        <dbReference type="SAM" id="Phobius"/>
    </source>
</evidence>
<sequence length="214" mass="24204">MKKSHFAESLILGGFLTIAGGFMDTYSYFVRDKVFANAQTGNIIFLAQAIIEGNALKILRYIFPISFFILGVYAASYIKRRYKDLQRIHYRRIIVLFESFVMLLVGFLPQEYNILANVMLNFACALQTVGFDAFGELNFATTMCVGNLRKATEFLSDYHHKGEPSVRNKALTIYLVICIFAVGAGIGGILSRLLGVHAIWFDSFLLFVLSFFIR</sequence>
<dbReference type="Proteomes" id="UP000042527">
    <property type="component" value="Unassembled WGS sequence"/>
</dbReference>
<feature type="transmembrane region" description="Helical" evidence="1">
    <location>
        <begin position="9"/>
        <end position="29"/>
    </location>
</feature>
<dbReference type="EMBL" id="CDNC01000023">
    <property type="protein sequence ID" value="CEM62323.1"/>
    <property type="molecule type" value="Genomic_DNA"/>
</dbReference>
<dbReference type="OrthoDB" id="7057004at2"/>
<feature type="transmembrane region" description="Helical" evidence="1">
    <location>
        <begin position="171"/>
        <end position="190"/>
    </location>
</feature>
<reference evidence="3 5" key="3">
    <citation type="submission" date="2019-08" db="EMBL/GenBank/DDBJ databases">
        <authorList>
            <person name="Kuhnert P."/>
        </authorList>
    </citation>
    <scope>NUCLEOTIDE SEQUENCE [LARGE SCALE GENOMIC DNA]</scope>
    <source>
        <strain evidence="3 5">B36.5</strain>
    </source>
</reference>
<evidence type="ECO:0000313" key="2">
    <source>
        <dbReference type="EMBL" id="CEM62323.1"/>
    </source>
</evidence>
<keyword evidence="4" id="KW-1185">Reference proteome</keyword>
<feature type="transmembrane region" description="Helical" evidence="1">
    <location>
        <begin position="90"/>
        <end position="108"/>
    </location>
</feature>
<keyword evidence="1" id="KW-1133">Transmembrane helix</keyword>
<organism evidence="2 4">
    <name type="scientific">Treponema phagedenis</name>
    <dbReference type="NCBI Taxonomy" id="162"/>
    <lineage>
        <taxon>Bacteria</taxon>
        <taxon>Pseudomonadati</taxon>
        <taxon>Spirochaetota</taxon>
        <taxon>Spirochaetia</taxon>
        <taxon>Spirochaetales</taxon>
        <taxon>Treponemataceae</taxon>
        <taxon>Treponema</taxon>
    </lineage>
</organism>
<dbReference type="EMBL" id="CP042817">
    <property type="protein sequence ID" value="QEJ99193.1"/>
    <property type="molecule type" value="Genomic_DNA"/>
</dbReference>
<evidence type="ECO:0000313" key="3">
    <source>
        <dbReference type="EMBL" id="QEJ99193.1"/>
    </source>
</evidence>
<name>A0A0B7GUZ8_TREPH</name>
<keyword evidence="1" id="KW-0812">Transmembrane</keyword>
<dbReference type="PANTHER" id="PTHR37314">
    <property type="entry name" value="SLR0142 PROTEIN"/>
    <property type="match status" value="1"/>
</dbReference>
<dbReference type="Pfam" id="PF06912">
    <property type="entry name" value="DUF1275"/>
    <property type="match status" value="1"/>
</dbReference>
<accession>A0A0B7GUZ8</accession>
<feature type="transmembrane region" description="Helical" evidence="1">
    <location>
        <begin position="114"/>
        <end position="134"/>
    </location>
</feature>
<keyword evidence="1" id="KW-0472">Membrane</keyword>
<dbReference type="Proteomes" id="UP000323594">
    <property type="component" value="Chromosome"/>
</dbReference>
<evidence type="ECO:0000313" key="5">
    <source>
        <dbReference type="Proteomes" id="UP000323594"/>
    </source>
</evidence>
<proteinExistence type="predicted"/>
<dbReference type="InterPro" id="IPR010699">
    <property type="entry name" value="DUF1275"/>
</dbReference>
<dbReference type="GeneID" id="57752188"/>
<reference evidence="2" key="2">
    <citation type="submission" date="2015-01" db="EMBL/GenBank/DDBJ databases">
        <authorList>
            <person name="Xiang T."/>
            <person name="Song Y."/>
            <person name="Huang L."/>
            <person name="Wang B."/>
            <person name="Wu P."/>
        </authorList>
    </citation>
    <scope>NUCLEOTIDE SEQUENCE [LARGE SCALE GENOMIC DNA]</scope>
    <source>
        <strain evidence="2">V1</strain>
    </source>
</reference>
<dbReference type="PANTHER" id="PTHR37314:SF4">
    <property type="entry name" value="UPF0700 TRANSMEMBRANE PROTEIN YOAK"/>
    <property type="match status" value="1"/>
</dbReference>
<feature type="transmembrane region" description="Helical" evidence="1">
    <location>
        <begin position="196"/>
        <end position="213"/>
    </location>
</feature>
<feature type="transmembrane region" description="Helical" evidence="1">
    <location>
        <begin position="58"/>
        <end position="78"/>
    </location>
</feature>
<dbReference type="AlphaFoldDB" id="A0A0B7GUZ8"/>
<dbReference type="RefSeq" id="WP_024752090.1">
    <property type="nucleotide sequence ID" value="NZ_CDNC01000023.1"/>
</dbReference>
<reference evidence="4" key="1">
    <citation type="submission" date="2015-01" db="EMBL/GenBank/DDBJ databases">
        <authorList>
            <person name="Manzoor Shahid"/>
            <person name="Zubair Saima"/>
        </authorList>
    </citation>
    <scope>NUCLEOTIDE SEQUENCE [LARGE SCALE GENOMIC DNA]</scope>
    <source>
        <strain evidence="4">V1</strain>
    </source>
</reference>